<comment type="similarity">
    <text evidence="2">Belongs to the bacterial solute-binding protein 2 family.</text>
</comment>
<feature type="domain" description="Periplasmic binding protein" evidence="3">
    <location>
        <begin position="58"/>
        <end position="309"/>
    </location>
</feature>
<keyword evidence="5" id="KW-1185">Reference proteome</keyword>
<evidence type="ECO:0000259" key="3">
    <source>
        <dbReference type="Pfam" id="PF13407"/>
    </source>
</evidence>
<reference evidence="4 5" key="1">
    <citation type="submission" date="2022-01" db="EMBL/GenBank/DDBJ databases">
        <authorList>
            <person name="Won M."/>
            <person name="Kim S.-J."/>
            <person name="Kwon S.-W."/>
        </authorList>
    </citation>
    <scope>NUCLEOTIDE SEQUENCE [LARGE SCALE GENOMIC DNA]</scope>
    <source>
        <strain evidence="4 5">KCTC 23505</strain>
    </source>
</reference>
<dbReference type="InterPro" id="IPR028082">
    <property type="entry name" value="Peripla_BP_I"/>
</dbReference>
<dbReference type="CDD" id="cd19965">
    <property type="entry name" value="PBP1_ABC_sugar_binding-like"/>
    <property type="match status" value="1"/>
</dbReference>
<dbReference type="InterPro" id="IPR025997">
    <property type="entry name" value="SBP_2_dom"/>
</dbReference>
<protein>
    <submittedName>
        <fullName evidence="4">Sugar ABC transporter substrate-binding protein</fullName>
    </submittedName>
</protein>
<organism evidence="4 5">
    <name type="scientific">Acidiphilium iwatense</name>
    <dbReference type="NCBI Taxonomy" id="768198"/>
    <lineage>
        <taxon>Bacteria</taxon>
        <taxon>Pseudomonadati</taxon>
        <taxon>Pseudomonadota</taxon>
        <taxon>Alphaproteobacteria</taxon>
        <taxon>Acetobacterales</taxon>
        <taxon>Acidocellaceae</taxon>
        <taxon>Acidiphilium</taxon>
    </lineage>
</organism>
<accession>A0ABS9DY76</accession>
<evidence type="ECO:0000313" key="4">
    <source>
        <dbReference type="EMBL" id="MCF3946392.1"/>
    </source>
</evidence>
<dbReference type="SUPFAM" id="SSF53822">
    <property type="entry name" value="Periplasmic binding protein-like I"/>
    <property type="match status" value="1"/>
</dbReference>
<evidence type="ECO:0000256" key="2">
    <source>
        <dbReference type="ARBA" id="ARBA00007639"/>
    </source>
</evidence>
<dbReference type="Pfam" id="PF13407">
    <property type="entry name" value="Peripla_BP_4"/>
    <property type="match status" value="1"/>
</dbReference>
<dbReference type="Proteomes" id="UP001521209">
    <property type="component" value="Unassembled WGS sequence"/>
</dbReference>
<comment type="subcellular location">
    <subcellularLocation>
        <location evidence="1">Periplasm</location>
    </subcellularLocation>
</comment>
<dbReference type="InterPro" id="IPR050555">
    <property type="entry name" value="Bact_Solute-Bind_Prot2"/>
</dbReference>
<name>A0ABS9DY76_9PROT</name>
<gene>
    <name evidence="4" type="ORF">L2A60_06800</name>
</gene>
<sequence length="363" mass="38673">MTDKIEEKIAETVAGRLPRRAMMHGVSLAGAAALLAAGAKTAEAAGKMPFPAHPRWKFVFVNHVTTNPFFVPTQYGIHDACELLGCTYQWTGSQTSNVAHMVDAMNTAVAGKADAIAVPIVDPTAFNAPTAKALNAGIPVFAYNADAPANSDNKRLAYIGQDLFKSGYQMGARIVKLVGSGEVALFIATPGQLNIQPRIDGAAAAIKKLGKTIKYHEIATGPTVNEELTKIKAFYLGHQKIKGMFAVDAGSTQGVGEVMRQFGLSKKGVHAGGFDLLPKTLDLINAGFLDFTIDQQPYLQGFYTVMEMFMYKVSGGLVGPADINTGLKFITKSSVKPYLTTKTRYEGNASKAQIVPRTGPIAG</sequence>
<dbReference type="EMBL" id="JAKGBZ010000009">
    <property type="protein sequence ID" value="MCF3946392.1"/>
    <property type="molecule type" value="Genomic_DNA"/>
</dbReference>
<dbReference type="PANTHER" id="PTHR30036">
    <property type="entry name" value="D-XYLOSE-BINDING PERIPLASMIC PROTEIN"/>
    <property type="match status" value="1"/>
</dbReference>
<dbReference type="PROSITE" id="PS51318">
    <property type="entry name" value="TAT"/>
    <property type="match status" value="1"/>
</dbReference>
<comment type="caution">
    <text evidence="4">The sequence shown here is derived from an EMBL/GenBank/DDBJ whole genome shotgun (WGS) entry which is preliminary data.</text>
</comment>
<evidence type="ECO:0000313" key="5">
    <source>
        <dbReference type="Proteomes" id="UP001521209"/>
    </source>
</evidence>
<dbReference type="Gene3D" id="3.40.50.2300">
    <property type="match status" value="2"/>
</dbReference>
<evidence type="ECO:0000256" key="1">
    <source>
        <dbReference type="ARBA" id="ARBA00004418"/>
    </source>
</evidence>
<proteinExistence type="inferred from homology"/>
<dbReference type="InterPro" id="IPR006311">
    <property type="entry name" value="TAT_signal"/>
</dbReference>
<dbReference type="PANTHER" id="PTHR30036:SF7">
    <property type="entry name" value="ABC TRANSPORTER PERIPLASMIC-BINDING PROTEIN YPHF"/>
    <property type="match status" value="1"/>
</dbReference>
<dbReference type="RefSeq" id="WP_235703625.1">
    <property type="nucleotide sequence ID" value="NZ_JAKGBZ010000009.1"/>
</dbReference>